<dbReference type="PANTHER" id="PTHR24089">
    <property type="entry name" value="SOLUTE CARRIER FAMILY 25"/>
    <property type="match status" value="1"/>
</dbReference>
<evidence type="ECO:0000256" key="3">
    <source>
        <dbReference type="ARBA" id="ARBA00022692"/>
    </source>
</evidence>
<evidence type="ECO:0000256" key="2">
    <source>
        <dbReference type="ARBA" id="ARBA00022448"/>
    </source>
</evidence>
<evidence type="ECO:0000313" key="8">
    <source>
        <dbReference type="EMBL" id="KAJ3423758.1"/>
    </source>
</evidence>
<dbReference type="AlphaFoldDB" id="A0AAV7Y203"/>
<gene>
    <name evidence="8" type="ORF">M0812_30292</name>
</gene>
<sequence length="311" mass="34154">MSLGNYLARNVISQTIQENHPISGKNRGSLTPIQHLITGGVAGVVARTVCSPLDVVKIIFQVNKGPSEYDGIFDAFSKIYQKRGLAGFWRGNLAGCARIAPYSAAKFMAFDKYSRIIGKGQPLTPYQRLLAGSLAGMTGVMITYPFDLIKTRMTISDEYKNLFQAFFKILKEENVTGLYGGILPTLCGIIPYEGGQFLTYGSLKNYVEKKVGGPLSVGQNLAVGATAGAIAQTVAYPFDIIRKRLMVSDEYSGMLDCAYKIVTEEGFTALYKGNFPNLIKVLPYAGLTFLTYEQIKSYFDKANMEKKNGKK</sequence>
<evidence type="ECO:0000256" key="5">
    <source>
        <dbReference type="ARBA" id="ARBA00023136"/>
    </source>
</evidence>
<reference evidence="8" key="1">
    <citation type="submission" date="2022-08" db="EMBL/GenBank/DDBJ databases">
        <title>Novel sulphate-reducing endosymbionts in the free-living metamonad Anaeramoeba.</title>
        <authorList>
            <person name="Jerlstrom-Hultqvist J."/>
            <person name="Cepicka I."/>
            <person name="Gallot-Lavallee L."/>
            <person name="Salas-Leiva D."/>
            <person name="Curtis B.A."/>
            <person name="Zahonova K."/>
            <person name="Pipaliya S."/>
            <person name="Dacks J."/>
            <person name="Roger A.J."/>
        </authorList>
    </citation>
    <scope>NUCLEOTIDE SEQUENCE</scope>
    <source>
        <strain evidence="8">Busselton2</strain>
    </source>
</reference>
<organism evidence="8 9">
    <name type="scientific">Anaeramoeba flamelloides</name>
    <dbReference type="NCBI Taxonomy" id="1746091"/>
    <lineage>
        <taxon>Eukaryota</taxon>
        <taxon>Metamonada</taxon>
        <taxon>Anaeramoebidae</taxon>
        <taxon>Anaeramoeba</taxon>
    </lineage>
</organism>
<keyword evidence="2 7" id="KW-0813">Transport</keyword>
<dbReference type="PRINTS" id="PR00926">
    <property type="entry name" value="MITOCARRIER"/>
</dbReference>
<evidence type="ECO:0000256" key="4">
    <source>
        <dbReference type="ARBA" id="ARBA00022737"/>
    </source>
</evidence>
<dbReference type="Proteomes" id="UP001146793">
    <property type="component" value="Unassembled WGS sequence"/>
</dbReference>
<evidence type="ECO:0000313" key="9">
    <source>
        <dbReference type="Proteomes" id="UP001146793"/>
    </source>
</evidence>
<evidence type="ECO:0000256" key="1">
    <source>
        <dbReference type="ARBA" id="ARBA00004141"/>
    </source>
</evidence>
<protein>
    <submittedName>
        <fullName evidence="8">Substrate carrier family protein a</fullName>
    </submittedName>
</protein>
<dbReference type="InterPro" id="IPR018108">
    <property type="entry name" value="MCP_transmembrane"/>
</dbReference>
<dbReference type="Pfam" id="PF00153">
    <property type="entry name" value="Mito_carr"/>
    <property type="match status" value="3"/>
</dbReference>
<dbReference type="GO" id="GO:0016020">
    <property type="term" value="C:membrane"/>
    <property type="evidence" value="ECO:0007669"/>
    <property type="project" value="UniProtKB-SubCell"/>
</dbReference>
<feature type="repeat" description="Solcar" evidence="6">
    <location>
        <begin position="215"/>
        <end position="298"/>
    </location>
</feature>
<feature type="repeat" description="Solcar" evidence="6">
    <location>
        <begin position="30"/>
        <end position="116"/>
    </location>
</feature>
<dbReference type="InterPro" id="IPR023395">
    <property type="entry name" value="MCP_dom_sf"/>
</dbReference>
<dbReference type="SUPFAM" id="SSF103506">
    <property type="entry name" value="Mitochondrial carrier"/>
    <property type="match status" value="1"/>
</dbReference>
<dbReference type="Gene3D" id="1.50.40.10">
    <property type="entry name" value="Mitochondrial carrier domain"/>
    <property type="match status" value="1"/>
</dbReference>
<dbReference type="EMBL" id="JANTQA010000076">
    <property type="protein sequence ID" value="KAJ3423758.1"/>
    <property type="molecule type" value="Genomic_DNA"/>
</dbReference>
<keyword evidence="5 6" id="KW-0472">Membrane</keyword>
<comment type="subcellular location">
    <subcellularLocation>
        <location evidence="1">Membrane</location>
        <topology evidence="1">Multi-pass membrane protein</topology>
    </subcellularLocation>
</comment>
<comment type="caution">
    <text evidence="8">The sequence shown here is derived from an EMBL/GenBank/DDBJ whole genome shotgun (WGS) entry which is preliminary data.</text>
</comment>
<keyword evidence="3 6" id="KW-0812">Transmembrane</keyword>
<evidence type="ECO:0000256" key="6">
    <source>
        <dbReference type="PROSITE-ProRule" id="PRU00282"/>
    </source>
</evidence>
<evidence type="ECO:0000256" key="7">
    <source>
        <dbReference type="RuleBase" id="RU000488"/>
    </source>
</evidence>
<name>A0AAV7Y203_9EUKA</name>
<accession>A0AAV7Y203</accession>
<feature type="repeat" description="Solcar" evidence="6">
    <location>
        <begin position="123"/>
        <end position="206"/>
    </location>
</feature>
<dbReference type="PROSITE" id="PS50920">
    <property type="entry name" value="SOLCAR"/>
    <property type="match status" value="3"/>
</dbReference>
<proteinExistence type="inferred from homology"/>
<dbReference type="GO" id="GO:0055085">
    <property type="term" value="P:transmembrane transport"/>
    <property type="evidence" value="ECO:0007669"/>
    <property type="project" value="InterPro"/>
</dbReference>
<comment type="similarity">
    <text evidence="7">Belongs to the mitochondrial carrier (TC 2.A.29) family.</text>
</comment>
<keyword evidence="4" id="KW-0677">Repeat</keyword>
<dbReference type="InterPro" id="IPR002067">
    <property type="entry name" value="MCP"/>
</dbReference>